<evidence type="ECO:0000313" key="2">
    <source>
        <dbReference type="Proteomes" id="UP000447873"/>
    </source>
</evidence>
<comment type="caution">
    <text evidence="1">The sequence shown here is derived from an EMBL/GenBank/DDBJ whole genome shotgun (WGS) entry which is preliminary data.</text>
</comment>
<dbReference type="Proteomes" id="UP000447873">
    <property type="component" value="Unassembled WGS sequence"/>
</dbReference>
<gene>
    <name evidence="1" type="ORF">EG328_006335</name>
</gene>
<reference evidence="1 2" key="1">
    <citation type="submission" date="2018-12" db="EMBL/GenBank/DDBJ databases">
        <title>Venturia inaequalis Genome Resource.</title>
        <authorList>
            <person name="Lichtner F.J."/>
        </authorList>
    </citation>
    <scope>NUCLEOTIDE SEQUENCE [LARGE SCALE GENOMIC DNA]</scope>
    <source>
        <strain evidence="1 2">120213</strain>
    </source>
</reference>
<dbReference type="EMBL" id="WNWS01000335">
    <property type="protein sequence ID" value="KAE9970311.1"/>
    <property type="molecule type" value="Genomic_DNA"/>
</dbReference>
<accession>A0A8H3UJ62</accession>
<protein>
    <submittedName>
        <fullName evidence="1">Uncharacterized protein</fullName>
    </submittedName>
</protein>
<dbReference type="AlphaFoldDB" id="A0A8H3UJ62"/>
<name>A0A8H3UJ62_VENIN</name>
<sequence length="102" mass="11996">MNHTVDFIYTCTHRLSLQGEDIPHWIMVEHQNGFDFQNNRWVGMWYDNGNVVIDDICLACKESIQMWEQKRNAERVVAHQERMRREIAEGEACREGIVGKCG</sequence>
<organism evidence="1 2">
    <name type="scientific">Venturia inaequalis</name>
    <name type="common">Apple scab fungus</name>
    <dbReference type="NCBI Taxonomy" id="5025"/>
    <lineage>
        <taxon>Eukaryota</taxon>
        <taxon>Fungi</taxon>
        <taxon>Dikarya</taxon>
        <taxon>Ascomycota</taxon>
        <taxon>Pezizomycotina</taxon>
        <taxon>Dothideomycetes</taxon>
        <taxon>Pleosporomycetidae</taxon>
        <taxon>Venturiales</taxon>
        <taxon>Venturiaceae</taxon>
        <taxon>Venturia</taxon>
    </lineage>
</organism>
<proteinExistence type="predicted"/>
<evidence type="ECO:0000313" key="1">
    <source>
        <dbReference type="EMBL" id="KAE9970311.1"/>
    </source>
</evidence>